<accession>A0ABQ8P014</accession>
<dbReference type="Proteomes" id="UP001059893">
    <property type="component" value="Unassembled WGS sequence"/>
</dbReference>
<evidence type="ECO:0000313" key="2">
    <source>
        <dbReference type="Proteomes" id="UP001059893"/>
    </source>
</evidence>
<name>A0ABQ8P014_PYRGI</name>
<sequence>MWSGPFNSPNCIANTSVLCPSQPTPFHHWYLACSCCRLLIIPKPLAPPLSFPSLPPWNLRFAPSLDLPFSPLRWTPYDLHSRLAFLFFPKHTPKLLLSSVSH</sequence>
<keyword evidence="2" id="KW-1185">Reference proteome</keyword>
<proteinExistence type="predicted"/>
<organism evidence="1 2">
    <name type="scientific">Pyricularia grisea</name>
    <name type="common">Crabgrass-specific blast fungus</name>
    <name type="synonym">Magnaporthe grisea</name>
    <dbReference type="NCBI Taxonomy" id="148305"/>
    <lineage>
        <taxon>Eukaryota</taxon>
        <taxon>Fungi</taxon>
        <taxon>Dikarya</taxon>
        <taxon>Ascomycota</taxon>
        <taxon>Pezizomycotina</taxon>
        <taxon>Sordariomycetes</taxon>
        <taxon>Sordariomycetidae</taxon>
        <taxon>Magnaporthales</taxon>
        <taxon>Pyriculariaceae</taxon>
        <taxon>Pyricularia</taxon>
    </lineage>
</organism>
<evidence type="ECO:0000313" key="1">
    <source>
        <dbReference type="EMBL" id="KAI6304526.1"/>
    </source>
</evidence>
<reference evidence="1" key="1">
    <citation type="submission" date="2021-01" db="EMBL/GenBank/DDBJ databases">
        <title>Deciphering the adaptive evolutionary patterns associated with biogeogrpahic diversity in the finger millet blast pathogen Magnaporthe oryzae in Eastern Africa.</title>
        <authorList>
            <person name="Onyema G."/>
            <person name="Shittu T.A."/>
            <person name="Dodsworth S."/>
            <person name="Devilliers S."/>
            <person name="Muthumeenakshi S."/>
            <person name="Sreenivasaprasad S."/>
        </authorList>
    </citation>
    <scope>NUCLEOTIDE SEQUENCE</scope>
    <source>
        <strain evidence="1">D15/s37</strain>
    </source>
</reference>
<gene>
    <name evidence="1" type="ORF">MCOR33_000382</name>
</gene>
<dbReference type="EMBL" id="JABSND010000003">
    <property type="protein sequence ID" value="KAI6304526.1"/>
    <property type="molecule type" value="Genomic_DNA"/>
</dbReference>
<comment type="caution">
    <text evidence="1">The sequence shown here is derived from an EMBL/GenBank/DDBJ whole genome shotgun (WGS) entry which is preliminary data.</text>
</comment>
<protein>
    <submittedName>
        <fullName evidence="1">Uncharacterized protein</fullName>
    </submittedName>
</protein>